<name>A0AAE3QZ68_9BACT</name>
<feature type="DNA-binding region" description="H-T-H motif" evidence="2">
    <location>
        <begin position="28"/>
        <end position="47"/>
    </location>
</feature>
<sequence length="201" mass="23572">MKETATAEERIKDAAQKVFLEKGFDGTTTRDIAKEAGVNSALMNYYFRSKEKLFCSVFSDMCQLFFQGMQDILTKPLELKEKIAEIIDHDFNMFKNNPDLSLFILNEIHRNPERVMEAIPIAKHLVHGIFEEQLRDAIARKEVRNVDVKSIFLMIIANTQFIFQCKAMHMHMWQVSEEEYYAFADKHKKLICDMIISYLFI</sequence>
<comment type="caution">
    <text evidence="4">The sequence shown here is derived from an EMBL/GenBank/DDBJ whole genome shotgun (WGS) entry which is preliminary data.</text>
</comment>
<feature type="domain" description="HTH tetR-type" evidence="3">
    <location>
        <begin position="5"/>
        <end position="65"/>
    </location>
</feature>
<dbReference type="InterPro" id="IPR023772">
    <property type="entry name" value="DNA-bd_HTH_TetR-type_CS"/>
</dbReference>
<dbReference type="SUPFAM" id="SSF48498">
    <property type="entry name" value="Tetracyclin repressor-like, C-terminal domain"/>
    <property type="match status" value="1"/>
</dbReference>
<dbReference type="RefSeq" id="WP_313988005.1">
    <property type="nucleotide sequence ID" value="NZ_JASJOS010000020.1"/>
</dbReference>
<organism evidence="4 5">
    <name type="scientific">Xanthocytophaga flava</name>
    <dbReference type="NCBI Taxonomy" id="3048013"/>
    <lineage>
        <taxon>Bacteria</taxon>
        <taxon>Pseudomonadati</taxon>
        <taxon>Bacteroidota</taxon>
        <taxon>Cytophagia</taxon>
        <taxon>Cytophagales</taxon>
        <taxon>Rhodocytophagaceae</taxon>
        <taxon>Xanthocytophaga</taxon>
    </lineage>
</organism>
<evidence type="ECO:0000256" key="2">
    <source>
        <dbReference type="PROSITE-ProRule" id="PRU00335"/>
    </source>
</evidence>
<dbReference type="Pfam" id="PF00440">
    <property type="entry name" value="TetR_N"/>
    <property type="match status" value="1"/>
</dbReference>
<keyword evidence="1 2" id="KW-0238">DNA-binding</keyword>
<proteinExistence type="predicted"/>
<evidence type="ECO:0000313" key="4">
    <source>
        <dbReference type="EMBL" id="MDJ1485439.1"/>
    </source>
</evidence>
<dbReference type="Proteomes" id="UP001241110">
    <property type="component" value="Unassembled WGS sequence"/>
</dbReference>
<evidence type="ECO:0000256" key="1">
    <source>
        <dbReference type="ARBA" id="ARBA00023125"/>
    </source>
</evidence>
<dbReference type="GO" id="GO:0003677">
    <property type="term" value="F:DNA binding"/>
    <property type="evidence" value="ECO:0007669"/>
    <property type="project" value="UniProtKB-UniRule"/>
</dbReference>
<reference evidence="4" key="1">
    <citation type="submission" date="2023-05" db="EMBL/GenBank/DDBJ databases">
        <authorList>
            <person name="Zhang X."/>
        </authorList>
    </citation>
    <scope>NUCLEOTIDE SEQUENCE</scope>
    <source>
        <strain evidence="4">YF14B1</strain>
    </source>
</reference>
<dbReference type="InterPro" id="IPR009057">
    <property type="entry name" value="Homeodomain-like_sf"/>
</dbReference>
<dbReference type="InterPro" id="IPR001647">
    <property type="entry name" value="HTH_TetR"/>
</dbReference>
<dbReference type="PROSITE" id="PS01081">
    <property type="entry name" value="HTH_TETR_1"/>
    <property type="match status" value="1"/>
</dbReference>
<dbReference type="EMBL" id="JASJOS010000020">
    <property type="protein sequence ID" value="MDJ1485439.1"/>
    <property type="molecule type" value="Genomic_DNA"/>
</dbReference>
<dbReference type="Gene3D" id="1.10.357.10">
    <property type="entry name" value="Tetracycline Repressor, domain 2"/>
    <property type="match status" value="1"/>
</dbReference>
<dbReference type="PRINTS" id="PR00455">
    <property type="entry name" value="HTHTETR"/>
</dbReference>
<dbReference type="InterPro" id="IPR036271">
    <property type="entry name" value="Tet_transcr_reg_TetR-rel_C_sf"/>
</dbReference>
<dbReference type="SUPFAM" id="SSF46689">
    <property type="entry name" value="Homeodomain-like"/>
    <property type="match status" value="1"/>
</dbReference>
<accession>A0AAE3QZ68</accession>
<dbReference type="AlphaFoldDB" id="A0AAE3QZ68"/>
<evidence type="ECO:0000313" key="5">
    <source>
        <dbReference type="Proteomes" id="UP001241110"/>
    </source>
</evidence>
<dbReference type="PANTHER" id="PTHR43479:SF11">
    <property type="entry name" value="ACREF_ENVCD OPERON REPRESSOR-RELATED"/>
    <property type="match status" value="1"/>
</dbReference>
<evidence type="ECO:0000259" key="3">
    <source>
        <dbReference type="PROSITE" id="PS50977"/>
    </source>
</evidence>
<protein>
    <submittedName>
        <fullName evidence="4">TetR family transcriptional regulator</fullName>
    </submittedName>
</protein>
<dbReference type="InterPro" id="IPR050624">
    <property type="entry name" value="HTH-type_Tx_Regulator"/>
</dbReference>
<gene>
    <name evidence="4" type="ORF">QNI16_33420</name>
</gene>
<dbReference type="PROSITE" id="PS50977">
    <property type="entry name" value="HTH_TETR_2"/>
    <property type="match status" value="1"/>
</dbReference>
<dbReference type="PANTHER" id="PTHR43479">
    <property type="entry name" value="ACREF/ENVCD OPERON REPRESSOR-RELATED"/>
    <property type="match status" value="1"/>
</dbReference>